<dbReference type="InterPro" id="IPR001610">
    <property type="entry name" value="PAC"/>
</dbReference>
<dbReference type="CDD" id="cd00130">
    <property type="entry name" value="PAS"/>
    <property type="match status" value="1"/>
</dbReference>
<dbReference type="PANTHER" id="PTHR33121">
    <property type="entry name" value="CYCLIC DI-GMP PHOSPHODIESTERASE PDEF"/>
    <property type="match status" value="1"/>
</dbReference>
<evidence type="ECO:0000313" key="2">
    <source>
        <dbReference type="Proteomes" id="UP000322726"/>
    </source>
</evidence>
<dbReference type="InterPro" id="IPR043128">
    <property type="entry name" value="Rev_trsase/Diguanyl_cyclase"/>
</dbReference>
<dbReference type="CDD" id="cd01948">
    <property type="entry name" value="EAL"/>
    <property type="match status" value="1"/>
</dbReference>
<dbReference type="AlphaFoldDB" id="A0A5C2H778"/>
<dbReference type="InterPro" id="IPR001633">
    <property type="entry name" value="EAL_dom"/>
</dbReference>
<accession>A0A5C2H778</accession>
<keyword evidence="2" id="KW-1185">Reference proteome</keyword>
<dbReference type="RefSeq" id="WP_130233031.1">
    <property type="nucleotide sequence ID" value="NZ_BMEF01000012.1"/>
</dbReference>
<organism evidence="1 2">
    <name type="scientific">Malaciobacter pacificus</name>
    <dbReference type="NCBI Taxonomy" id="1080223"/>
    <lineage>
        <taxon>Bacteria</taxon>
        <taxon>Pseudomonadati</taxon>
        <taxon>Campylobacterota</taxon>
        <taxon>Epsilonproteobacteria</taxon>
        <taxon>Campylobacterales</taxon>
        <taxon>Arcobacteraceae</taxon>
        <taxon>Malaciobacter</taxon>
    </lineage>
</organism>
<dbReference type="EMBL" id="CP035928">
    <property type="protein sequence ID" value="QEP34078.1"/>
    <property type="molecule type" value="Genomic_DNA"/>
</dbReference>
<dbReference type="SMART" id="SM00052">
    <property type="entry name" value="EAL"/>
    <property type="match status" value="1"/>
</dbReference>
<dbReference type="Gene3D" id="3.20.20.450">
    <property type="entry name" value="EAL domain"/>
    <property type="match status" value="1"/>
</dbReference>
<dbReference type="InterPro" id="IPR035919">
    <property type="entry name" value="EAL_sf"/>
</dbReference>
<name>A0A5C2H778_9BACT</name>
<dbReference type="SUPFAM" id="SSF141868">
    <property type="entry name" value="EAL domain-like"/>
    <property type="match status" value="1"/>
</dbReference>
<dbReference type="Pfam" id="PF00563">
    <property type="entry name" value="EAL"/>
    <property type="match status" value="1"/>
</dbReference>
<reference evidence="1" key="1">
    <citation type="submission" date="2019-09" db="EMBL/GenBank/DDBJ databases">
        <title>Complete genome sequencing of four Arcobacter species reveals a diverse suite of mobile elements.</title>
        <authorList>
            <person name="Miller W.G."/>
            <person name="Yee E."/>
            <person name="Bono J.L."/>
        </authorList>
    </citation>
    <scope>NUCLEOTIDE SEQUENCE [LARGE SCALE GENOMIC DNA]</scope>
    <source>
        <strain evidence="1">LMG 26638</strain>
    </source>
</reference>
<dbReference type="Gene3D" id="3.30.450.20">
    <property type="entry name" value="PAS domain"/>
    <property type="match status" value="1"/>
</dbReference>
<dbReference type="GO" id="GO:0071111">
    <property type="term" value="F:cyclic-guanylate-specific phosphodiesterase activity"/>
    <property type="evidence" value="ECO:0007669"/>
    <property type="project" value="InterPro"/>
</dbReference>
<dbReference type="InterPro" id="IPR000160">
    <property type="entry name" value="GGDEF_dom"/>
</dbReference>
<dbReference type="Pfam" id="PF13426">
    <property type="entry name" value="PAS_9"/>
    <property type="match status" value="1"/>
</dbReference>
<dbReference type="CDD" id="cd01949">
    <property type="entry name" value="GGDEF"/>
    <property type="match status" value="1"/>
</dbReference>
<dbReference type="InterPro" id="IPR000014">
    <property type="entry name" value="PAS"/>
</dbReference>
<dbReference type="OrthoDB" id="9790732at2"/>
<dbReference type="InterPro" id="IPR029787">
    <property type="entry name" value="Nucleotide_cyclase"/>
</dbReference>
<dbReference type="PROSITE" id="PS50887">
    <property type="entry name" value="GGDEF"/>
    <property type="match status" value="1"/>
</dbReference>
<dbReference type="InterPro" id="IPR035965">
    <property type="entry name" value="PAS-like_dom_sf"/>
</dbReference>
<evidence type="ECO:0000313" key="1">
    <source>
        <dbReference type="EMBL" id="QEP34078.1"/>
    </source>
</evidence>
<dbReference type="SUPFAM" id="SSF55785">
    <property type="entry name" value="PYP-like sensor domain (PAS domain)"/>
    <property type="match status" value="1"/>
</dbReference>
<dbReference type="NCBIfam" id="TIGR00254">
    <property type="entry name" value="GGDEF"/>
    <property type="match status" value="1"/>
</dbReference>
<dbReference type="Gene3D" id="3.30.70.270">
    <property type="match status" value="1"/>
</dbReference>
<dbReference type="KEGG" id="apai:APAC_0942"/>
<protein>
    <submittedName>
        <fullName evidence="1">PAS sensor-containing diguanylate cyclase/phosphodiesterase</fullName>
    </submittedName>
</protein>
<dbReference type="NCBIfam" id="TIGR00229">
    <property type="entry name" value="sensory_box"/>
    <property type="match status" value="1"/>
</dbReference>
<gene>
    <name evidence="1" type="ORF">APAC_0942</name>
</gene>
<dbReference type="Proteomes" id="UP000322726">
    <property type="component" value="Chromosome"/>
</dbReference>
<proteinExistence type="predicted"/>
<dbReference type="SMART" id="SM00267">
    <property type="entry name" value="GGDEF"/>
    <property type="match status" value="1"/>
</dbReference>
<dbReference type="InterPro" id="IPR050706">
    <property type="entry name" value="Cyclic-di-GMP_PDE-like"/>
</dbReference>
<dbReference type="InterPro" id="IPR000700">
    <property type="entry name" value="PAS-assoc_C"/>
</dbReference>
<dbReference type="SUPFAM" id="SSF55073">
    <property type="entry name" value="Nucleotide cyclase"/>
    <property type="match status" value="1"/>
</dbReference>
<dbReference type="Pfam" id="PF00990">
    <property type="entry name" value="GGDEF"/>
    <property type="match status" value="1"/>
</dbReference>
<dbReference type="PROSITE" id="PS50883">
    <property type="entry name" value="EAL"/>
    <property type="match status" value="1"/>
</dbReference>
<dbReference type="SMART" id="SM00086">
    <property type="entry name" value="PAC"/>
    <property type="match status" value="1"/>
</dbReference>
<dbReference type="PROSITE" id="PS50113">
    <property type="entry name" value="PAC"/>
    <property type="match status" value="1"/>
</dbReference>
<reference evidence="1" key="2">
    <citation type="submission" date="2019-09" db="EMBL/GenBank/DDBJ databases">
        <title>Taxonomic note: a critical rebuttal of the proposed division of the genus Arcobacter into six genera, emended descriptions of Arcobacter anaerophilus and the genus Arcobacter, and an assessment of genus-level boundaries for Epsilonproteobacteria using in silico genomic comparator tools.</title>
        <authorList>
            <person name="On S.L.W."/>
            <person name="Miller W.G."/>
            <person name="Biggs P."/>
            <person name="Cornelius A."/>
            <person name="Vandamme P."/>
        </authorList>
    </citation>
    <scope>NUCLEOTIDE SEQUENCE [LARGE SCALE GENOMIC DNA]</scope>
    <source>
        <strain evidence="1">LMG 26638</strain>
    </source>
</reference>
<dbReference type="PANTHER" id="PTHR33121:SF71">
    <property type="entry name" value="OXYGEN SENSOR PROTEIN DOSP"/>
    <property type="match status" value="1"/>
</dbReference>
<sequence length="546" mass="63582">MKSEDSIDDLKKQIALLKNENYKLNQYKSAIEESNIVSIGDLKGNIVYVNEKFCDCTLYSKEEVLNQPHSILKGDTPKEVFAQMWETIQNKQTWHGVLKNKRKNGDFYYINVTIKPILDLNGELLEYIAIRHEITDLVNKSEELEKNLRCDFLTNEGNRFKLLEDIQKSHKPALALFDINKFGELNDFYGHEIGDEVLKTVSSFFRALIPSNYFLYRIYSDEFAILADGIEKDEFIQVVKTINDKISSSPIIIRKKELYIQTTYSISFEDKSIIKKTANMIKKYVKIDKSSNIYDKRLGLEKIYEKNVLWTLKLKKALDNNKIVPFFQAIYNMRTQKIEKYEVLVRLINEENIPISPYYFLDIAKRSKQYIKLTKTVVEKSFEYFQDKNYEFSVNLTIEDIINENVANYIIEKIKEYNIGSKVIFEIVESEGINNFEEANDFIDKVKSLGAKVAIDDFGSGYSNFNYLIKLKADFIKIDGSLINDIHINKNNKAIVETILDFAKKQKFKTIAEFVSSQEIYDEVKSLAFDYAQGYLIGEPKKEIIT</sequence>